<evidence type="ECO:0000256" key="6">
    <source>
        <dbReference type="ARBA" id="ARBA00022777"/>
    </source>
</evidence>
<keyword evidence="6" id="KW-0418">Kinase</keyword>
<protein>
    <recommendedName>
        <fullName evidence="3">dolichol kinase</fullName>
        <ecNumber evidence="3">2.7.1.108</ecNumber>
    </recommendedName>
</protein>
<dbReference type="PANTHER" id="PTHR13205">
    <property type="entry name" value="TRANSMEMBRANE PROTEIN 15-RELATED"/>
    <property type="match status" value="1"/>
</dbReference>
<evidence type="ECO:0000256" key="9">
    <source>
        <dbReference type="ARBA" id="ARBA00023136"/>
    </source>
</evidence>
<keyword evidence="12" id="KW-1185">Reference proteome</keyword>
<dbReference type="Proteomes" id="UP000218209">
    <property type="component" value="Unassembled WGS sequence"/>
</dbReference>
<dbReference type="OrthoDB" id="377083at2759"/>
<dbReference type="InterPro" id="IPR032974">
    <property type="entry name" value="Polypren_kinase"/>
</dbReference>
<dbReference type="AlphaFoldDB" id="A0A1X6NKJ5"/>
<proteinExistence type="inferred from homology"/>
<name>A0A1X6NKJ5_PORUM</name>
<evidence type="ECO:0000256" key="5">
    <source>
        <dbReference type="ARBA" id="ARBA00022692"/>
    </source>
</evidence>
<keyword evidence="4" id="KW-0808">Transferase</keyword>
<keyword evidence="8 10" id="KW-1133">Transmembrane helix</keyword>
<keyword evidence="7" id="KW-0256">Endoplasmic reticulum</keyword>
<feature type="transmembrane region" description="Helical" evidence="10">
    <location>
        <begin position="134"/>
        <end position="157"/>
    </location>
</feature>
<gene>
    <name evidence="11" type="ORF">BU14_2131s0001</name>
</gene>
<evidence type="ECO:0000256" key="7">
    <source>
        <dbReference type="ARBA" id="ARBA00022824"/>
    </source>
</evidence>
<keyword evidence="5 10" id="KW-0812">Transmembrane</keyword>
<dbReference type="EMBL" id="KV919993">
    <property type="protein sequence ID" value="OSX68883.1"/>
    <property type="molecule type" value="Genomic_DNA"/>
</dbReference>
<feature type="transmembrane region" description="Helical" evidence="10">
    <location>
        <begin position="169"/>
        <end position="189"/>
    </location>
</feature>
<keyword evidence="9 10" id="KW-0472">Membrane</keyword>
<evidence type="ECO:0000256" key="8">
    <source>
        <dbReference type="ARBA" id="ARBA00022989"/>
    </source>
</evidence>
<dbReference type="GO" id="GO:0043048">
    <property type="term" value="P:dolichyl monophosphate biosynthetic process"/>
    <property type="evidence" value="ECO:0007669"/>
    <property type="project" value="TreeGrafter"/>
</dbReference>
<organism evidence="11 12">
    <name type="scientific">Porphyra umbilicalis</name>
    <name type="common">Purple laver</name>
    <name type="synonym">Red alga</name>
    <dbReference type="NCBI Taxonomy" id="2786"/>
    <lineage>
        <taxon>Eukaryota</taxon>
        <taxon>Rhodophyta</taxon>
        <taxon>Bangiophyceae</taxon>
        <taxon>Bangiales</taxon>
        <taxon>Bangiaceae</taxon>
        <taxon>Porphyra</taxon>
    </lineage>
</organism>
<dbReference type="EC" id="2.7.1.108" evidence="3"/>
<comment type="subcellular location">
    <subcellularLocation>
        <location evidence="1">Endoplasmic reticulum membrane</location>
        <topology evidence="1">Multi-pass membrane protein</topology>
    </subcellularLocation>
</comment>
<feature type="transmembrane region" description="Helical" evidence="10">
    <location>
        <begin position="65"/>
        <end position="87"/>
    </location>
</feature>
<comment type="similarity">
    <text evidence="2">Belongs to the polyprenol kinase family.</text>
</comment>
<evidence type="ECO:0000256" key="4">
    <source>
        <dbReference type="ARBA" id="ARBA00022679"/>
    </source>
</evidence>
<evidence type="ECO:0000313" key="12">
    <source>
        <dbReference type="Proteomes" id="UP000218209"/>
    </source>
</evidence>
<evidence type="ECO:0000256" key="2">
    <source>
        <dbReference type="ARBA" id="ARBA00010794"/>
    </source>
</evidence>
<accession>A0A1X6NKJ5</accession>
<evidence type="ECO:0000256" key="10">
    <source>
        <dbReference type="SAM" id="Phobius"/>
    </source>
</evidence>
<evidence type="ECO:0000313" key="11">
    <source>
        <dbReference type="EMBL" id="OSX68883.1"/>
    </source>
</evidence>
<evidence type="ECO:0000256" key="3">
    <source>
        <dbReference type="ARBA" id="ARBA00012132"/>
    </source>
</evidence>
<evidence type="ECO:0000256" key="1">
    <source>
        <dbReference type="ARBA" id="ARBA00004477"/>
    </source>
</evidence>
<dbReference type="GO" id="GO:0005789">
    <property type="term" value="C:endoplasmic reticulum membrane"/>
    <property type="evidence" value="ECO:0007669"/>
    <property type="project" value="UniProtKB-SubCell"/>
</dbReference>
<dbReference type="PANTHER" id="PTHR13205:SF15">
    <property type="entry name" value="DOLICHOL KINASE"/>
    <property type="match status" value="1"/>
</dbReference>
<reference evidence="11 12" key="1">
    <citation type="submission" date="2017-03" db="EMBL/GenBank/DDBJ databases">
        <title>WGS assembly of Porphyra umbilicalis.</title>
        <authorList>
            <person name="Brawley S.H."/>
            <person name="Blouin N.A."/>
            <person name="Ficko-Blean E."/>
            <person name="Wheeler G.L."/>
            <person name="Lohr M."/>
            <person name="Goodson H.V."/>
            <person name="Jenkins J.W."/>
            <person name="Blaby-Haas C.E."/>
            <person name="Helliwell K.E."/>
            <person name="Chan C."/>
            <person name="Marriage T."/>
            <person name="Bhattacharya D."/>
            <person name="Klein A.S."/>
            <person name="Badis Y."/>
            <person name="Brodie J."/>
            <person name="Cao Y."/>
            <person name="Collen J."/>
            <person name="Dittami S.M."/>
            <person name="Gachon C.M."/>
            <person name="Green B.R."/>
            <person name="Karpowicz S."/>
            <person name="Kim J.W."/>
            <person name="Kudahl U."/>
            <person name="Lin S."/>
            <person name="Michel G."/>
            <person name="Mittag M."/>
            <person name="Olson B.J."/>
            <person name="Pangilinan J."/>
            <person name="Peng Y."/>
            <person name="Qiu H."/>
            <person name="Shu S."/>
            <person name="Singer J.T."/>
            <person name="Smith A.G."/>
            <person name="Sprecher B.N."/>
            <person name="Wagner V."/>
            <person name="Wang W."/>
            <person name="Wang Z.-Y."/>
            <person name="Yan J."/>
            <person name="Yarish C."/>
            <person name="Zoeuner-Riek S."/>
            <person name="Zhuang Y."/>
            <person name="Zou Y."/>
            <person name="Lindquist E.A."/>
            <person name="Grimwood J."/>
            <person name="Barry K."/>
            <person name="Rokhsar D.S."/>
            <person name="Schmutz J."/>
            <person name="Stiller J.W."/>
            <person name="Grossman A.R."/>
            <person name="Prochnik S.E."/>
        </authorList>
    </citation>
    <scope>NUCLEOTIDE SEQUENCE [LARGE SCALE GENOMIC DNA]</scope>
    <source>
        <strain evidence="11">4086291</strain>
    </source>
</reference>
<dbReference type="GO" id="GO:0004168">
    <property type="term" value="F:dolichol kinase activity"/>
    <property type="evidence" value="ECO:0007669"/>
    <property type="project" value="UniProtKB-EC"/>
</dbReference>
<feature type="transmembrane region" description="Helical" evidence="10">
    <location>
        <begin position="107"/>
        <end position="127"/>
    </location>
</feature>
<sequence>MLLYWAAVGGASAAAVAAARRVPGLLAPSVAGAPQTRARRVVARKAFHGLAVALFFPALVRTPDLLAVASAVALALFLAVEAVRVAGVPPAGALTRSMGGLLDERDGGMVVTTHMTLLVGCVLPLWLRLPSRRAAVVGLAGVGVGDAVAAAVGVTYGRRTWLPRSTRTVAGSAAGWAGALGLAAAWVAACATDDAAPWAAEVPRWAAALAWVLAAEAVTGQIDNLVLGAGGVAAAALAGIGT</sequence>